<keyword evidence="2" id="KW-1185">Reference proteome</keyword>
<organism evidence="1 2">
    <name type="scientific">Streptoalloteichus tenebrarius (strain ATCC 17920 / DSM 40477 / JCM 4838 / CBS 697.72 / NBRC 16177 / NCIMB 11028 / NRRL B-12390 / A12253. 1 / ISP 5477)</name>
    <name type="common">Streptomyces tenebrarius</name>
    <dbReference type="NCBI Taxonomy" id="1933"/>
    <lineage>
        <taxon>Bacteria</taxon>
        <taxon>Bacillati</taxon>
        <taxon>Actinomycetota</taxon>
        <taxon>Actinomycetes</taxon>
        <taxon>Pseudonocardiales</taxon>
        <taxon>Pseudonocardiaceae</taxon>
        <taxon>Streptoalloteichus</taxon>
    </lineage>
</organism>
<dbReference type="EMBL" id="JAMTCP010000001">
    <property type="protein sequence ID" value="MCP2256575.1"/>
    <property type="molecule type" value="Genomic_DNA"/>
</dbReference>
<name>A0ABT1HM47_STRSD</name>
<evidence type="ECO:0000313" key="2">
    <source>
        <dbReference type="Proteomes" id="UP001205311"/>
    </source>
</evidence>
<proteinExistence type="predicted"/>
<evidence type="ECO:0000313" key="1">
    <source>
        <dbReference type="EMBL" id="MCP2256575.1"/>
    </source>
</evidence>
<sequence length="290" mass="32673">MPASARRQLIVTRCRYTQETHVEAARGVGRDRSHGLDHCLPQQRRLRALLALFLLTTGHPHDPTASAVAHRHVWWSLVPLDLVSAHHEQLVLRTSAPGVLVTTLCLWNRTGVLGLPGLRVVSSDWPDRFFLYHHPSKAVIRVEPRLPREERPFPVRQDEEQRARLRRFHALAHDSPPLEPVEEELLHRLPPMSQDAEHLLAALLVRLTCAHPQGLWRVDKLGFSPAATRNGHGFLWGHLDHWRLHWPIGPLRGLATALTHPSIGLEGARLVSDGSRLAVHYGTASLDLTP</sequence>
<protein>
    <submittedName>
        <fullName evidence="1">Uncharacterized protein</fullName>
    </submittedName>
</protein>
<gene>
    <name evidence="1" type="ORF">LX15_000258</name>
</gene>
<reference evidence="1 2" key="1">
    <citation type="submission" date="2022-06" db="EMBL/GenBank/DDBJ databases">
        <title>Genomic Encyclopedia of Archaeal and Bacterial Type Strains, Phase II (KMG-II): from individual species to whole genera.</title>
        <authorList>
            <person name="Goeker M."/>
        </authorList>
    </citation>
    <scope>NUCLEOTIDE SEQUENCE [LARGE SCALE GENOMIC DNA]</scope>
    <source>
        <strain evidence="1 2">DSM 40477</strain>
    </source>
</reference>
<dbReference type="RefSeq" id="WP_253667557.1">
    <property type="nucleotide sequence ID" value="NZ_JAMTCP010000001.1"/>
</dbReference>
<accession>A0ABT1HM47</accession>
<comment type="caution">
    <text evidence="1">The sequence shown here is derived from an EMBL/GenBank/DDBJ whole genome shotgun (WGS) entry which is preliminary data.</text>
</comment>
<dbReference type="Proteomes" id="UP001205311">
    <property type="component" value="Unassembled WGS sequence"/>
</dbReference>